<sequence>MITILSLSPRIVDELVGLIRFGEASPTQLARRAPALVVSLAGRRAPTAATDAHAKLVDAVDSLTGDAKYAARVLLALEGKPRTTLTSRRALIAKRYGISIDRFARTREKDVIIELALALAERTDPDATLPATYAPTRRPPALRTFRRHAPSDIHEALRTMANQTMRAEGLTYARPARRPRTHRRTPRQP</sequence>
<proteinExistence type="predicted"/>
<feature type="compositionally biased region" description="Basic residues" evidence="1">
    <location>
        <begin position="175"/>
        <end position="189"/>
    </location>
</feature>
<keyword evidence="3" id="KW-1185">Reference proteome</keyword>
<feature type="region of interest" description="Disordered" evidence="1">
    <location>
        <begin position="167"/>
        <end position="189"/>
    </location>
</feature>
<evidence type="ECO:0000313" key="3">
    <source>
        <dbReference type="Proteomes" id="UP000188929"/>
    </source>
</evidence>
<comment type="caution">
    <text evidence="2">The sequence shown here is derived from an EMBL/GenBank/DDBJ whole genome shotgun (WGS) entry which is preliminary data.</text>
</comment>
<dbReference type="Proteomes" id="UP000188929">
    <property type="component" value="Unassembled WGS sequence"/>
</dbReference>
<accession>A0A1V2I5E6</accession>
<dbReference type="AlphaFoldDB" id="A0A1V2I5E6"/>
<evidence type="ECO:0000313" key="2">
    <source>
        <dbReference type="EMBL" id="ONH24877.1"/>
    </source>
</evidence>
<protein>
    <submittedName>
        <fullName evidence="2">Uncharacterized protein</fullName>
    </submittedName>
</protein>
<evidence type="ECO:0000256" key="1">
    <source>
        <dbReference type="SAM" id="MobiDB-lite"/>
    </source>
</evidence>
<dbReference type="EMBL" id="MOMC01000066">
    <property type="protein sequence ID" value="ONH24877.1"/>
    <property type="molecule type" value="Genomic_DNA"/>
</dbReference>
<organism evidence="2 3">
    <name type="scientific">Pseudofrankia asymbiotica</name>
    <dbReference type="NCBI Taxonomy" id="1834516"/>
    <lineage>
        <taxon>Bacteria</taxon>
        <taxon>Bacillati</taxon>
        <taxon>Actinomycetota</taxon>
        <taxon>Actinomycetes</taxon>
        <taxon>Frankiales</taxon>
        <taxon>Frankiaceae</taxon>
        <taxon>Pseudofrankia</taxon>
    </lineage>
</organism>
<gene>
    <name evidence="2" type="ORF">BL253_28805</name>
</gene>
<name>A0A1V2I5E6_9ACTN</name>
<dbReference type="RefSeq" id="WP_076820540.1">
    <property type="nucleotide sequence ID" value="NZ_MOMC01000066.1"/>
</dbReference>
<reference evidence="3" key="1">
    <citation type="submission" date="2016-10" db="EMBL/GenBank/DDBJ databases">
        <title>Frankia sp. NRRL B-16386 Genome sequencing.</title>
        <authorList>
            <person name="Ghodhbane-Gtari F."/>
            <person name="Swanson E."/>
            <person name="Gueddou A."/>
            <person name="Hezbri K."/>
            <person name="Ktari K."/>
            <person name="Nouioui I."/>
            <person name="Morris K."/>
            <person name="Simpson S."/>
            <person name="Abebe-Akele F."/>
            <person name="Thomas K."/>
            <person name="Gtari M."/>
            <person name="Tisa L.S."/>
        </authorList>
    </citation>
    <scope>NUCLEOTIDE SEQUENCE [LARGE SCALE GENOMIC DNA]</scope>
    <source>
        <strain evidence="3">NRRL B-16386</strain>
    </source>
</reference>